<proteinExistence type="predicted"/>
<dbReference type="KEGG" id="obj:EIO64_06005"/>
<dbReference type="Proteomes" id="UP000298642">
    <property type="component" value="Chromosome"/>
</dbReference>
<organism evidence="2 3">
    <name type="scientific">Dysosmobacter welbionis</name>
    <dbReference type="NCBI Taxonomy" id="2093857"/>
    <lineage>
        <taxon>Bacteria</taxon>
        <taxon>Bacillati</taxon>
        <taxon>Bacillota</taxon>
        <taxon>Clostridia</taxon>
        <taxon>Eubacteriales</taxon>
        <taxon>Oscillospiraceae</taxon>
        <taxon>Dysosmobacter</taxon>
    </lineage>
</organism>
<dbReference type="Gene3D" id="2.130.10.130">
    <property type="entry name" value="Integrin alpha, N-terminal"/>
    <property type="match status" value="1"/>
</dbReference>
<name>A0A4D7AWQ1_9FIRM</name>
<dbReference type="GeneID" id="89521933"/>
<dbReference type="RefSeq" id="WP_021749630.1">
    <property type="nucleotide sequence ID" value="NZ_CP034413.3"/>
</dbReference>
<keyword evidence="1" id="KW-0732">Signal</keyword>
<evidence type="ECO:0000256" key="1">
    <source>
        <dbReference type="ARBA" id="ARBA00022729"/>
    </source>
</evidence>
<dbReference type="PROSITE" id="PS51257">
    <property type="entry name" value="PROKAR_LIPOPROTEIN"/>
    <property type="match status" value="1"/>
</dbReference>
<accession>A0A4D7AWQ1</accession>
<gene>
    <name evidence="2" type="ORF">EIO64_06005</name>
</gene>
<protein>
    <submittedName>
        <fullName evidence="2">VCBS repeat-containing protein</fullName>
    </submittedName>
</protein>
<evidence type="ECO:0000313" key="3">
    <source>
        <dbReference type="Proteomes" id="UP000298642"/>
    </source>
</evidence>
<dbReference type="EMBL" id="CP034413">
    <property type="protein sequence ID" value="QCI58827.1"/>
    <property type="molecule type" value="Genomic_DNA"/>
</dbReference>
<reference evidence="3" key="1">
    <citation type="submission" date="2018-12" db="EMBL/GenBank/DDBJ databases">
        <title>Dusodibacter welbiota gen. nov., sp. nov., isolated from human faeces and emended description of the Oscillibacter genus.</title>
        <authorList>
            <person name="Le Roy T."/>
            <person name="Van der Smissen P."/>
            <person name="Delzenne N."/>
            <person name="Muccioli G."/>
            <person name="Collet J.F."/>
            <person name="Cani P.D."/>
        </authorList>
    </citation>
    <scope>NUCLEOTIDE SEQUENCE [LARGE SCALE GENOMIC DNA]</scope>
    <source>
        <strain evidence="3">J115</strain>
    </source>
</reference>
<keyword evidence="3" id="KW-1185">Reference proteome</keyword>
<dbReference type="AlphaFoldDB" id="A0A4D7AWQ1"/>
<dbReference type="InterPro" id="IPR028994">
    <property type="entry name" value="Integrin_alpha_N"/>
</dbReference>
<evidence type="ECO:0000313" key="2">
    <source>
        <dbReference type="EMBL" id="QCI58827.1"/>
    </source>
</evidence>
<dbReference type="SUPFAM" id="SSF69318">
    <property type="entry name" value="Integrin alpha N-terminal domain"/>
    <property type="match status" value="1"/>
</dbReference>
<sequence length="452" mass="49856">MRQRIQRMLTAAVGLLLLLSASGCGFSFSPTDLYSLPQLPEEYTELNSSLNQLLESGAEYAAPVSGSNIQPVQLEDLDGDGEEEALAFFRNSADEKPLKIYIFTAGKQGYEQAAVIEGTGTSIYSIAYEDLDQDGRKELLVGWRVNTDLLALSVYTLRSGEPEELVQGTSYVKYAVNDLNQDGLWELVVLRADEEGNGIADYYCWQEEEFQLRTSARITSTMAELSQQGRVKSGVLQDGTPALFVTGVEESAWMVTDILTVKNGELVNILLSDVTGVSSEIAPFSSLYPEDINGDGITEVPHPEPIPAWGNVGEDPCRRIDWYTYTSDGTKAAVVSTYHSVEDGWYLRLPDVWKDQILITRTAGTEEVTVTFSYRGDSGEPPQDVLRITKLTGSGREARATRGGRVILRRLPEIIYTAELLDANGSWEYGLTEDEVREAFSLITTEWSAGDS</sequence>
<dbReference type="InterPro" id="IPR013517">
    <property type="entry name" value="FG-GAP"/>
</dbReference>
<dbReference type="Pfam" id="PF13517">
    <property type="entry name" value="FG-GAP_3"/>
    <property type="match status" value="1"/>
</dbReference>